<gene>
    <name evidence="1" type="ORF">CEXT_568131</name>
</gene>
<evidence type="ECO:0000313" key="1">
    <source>
        <dbReference type="EMBL" id="GIY71970.1"/>
    </source>
</evidence>
<proteinExistence type="predicted"/>
<sequence length="85" mass="9308">MVIRKTETTSYPTIIPPVPLNKGERETLPFFPCPPSVREPANKGALPDNKGRAASFVVANLQRGGKGPLNIRRARQLVQTAALMR</sequence>
<dbReference type="Proteomes" id="UP001054945">
    <property type="component" value="Unassembled WGS sequence"/>
</dbReference>
<accession>A0AAV4VRG9</accession>
<dbReference type="AlphaFoldDB" id="A0AAV4VRG9"/>
<name>A0AAV4VRG9_CAEEX</name>
<organism evidence="1 2">
    <name type="scientific">Caerostris extrusa</name>
    <name type="common">Bark spider</name>
    <name type="synonym">Caerostris bankana</name>
    <dbReference type="NCBI Taxonomy" id="172846"/>
    <lineage>
        <taxon>Eukaryota</taxon>
        <taxon>Metazoa</taxon>
        <taxon>Ecdysozoa</taxon>
        <taxon>Arthropoda</taxon>
        <taxon>Chelicerata</taxon>
        <taxon>Arachnida</taxon>
        <taxon>Araneae</taxon>
        <taxon>Araneomorphae</taxon>
        <taxon>Entelegynae</taxon>
        <taxon>Araneoidea</taxon>
        <taxon>Araneidae</taxon>
        <taxon>Caerostris</taxon>
    </lineage>
</organism>
<reference evidence="1 2" key="1">
    <citation type="submission" date="2021-06" db="EMBL/GenBank/DDBJ databases">
        <title>Caerostris extrusa draft genome.</title>
        <authorList>
            <person name="Kono N."/>
            <person name="Arakawa K."/>
        </authorList>
    </citation>
    <scope>NUCLEOTIDE SEQUENCE [LARGE SCALE GENOMIC DNA]</scope>
</reference>
<keyword evidence="2" id="KW-1185">Reference proteome</keyword>
<protein>
    <submittedName>
        <fullName evidence="1">Uncharacterized protein</fullName>
    </submittedName>
</protein>
<dbReference type="EMBL" id="BPLR01014877">
    <property type="protein sequence ID" value="GIY71970.1"/>
    <property type="molecule type" value="Genomic_DNA"/>
</dbReference>
<evidence type="ECO:0000313" key="2">
    <source>
        <dbReference type="Proteomes" id="UP001054945"/>
    </source>
</evidence>
<comment type="caution">
    <text evidence="1">The sequence shown here is derived from an EMBL/GenBank/DDBJ whole genome shotgun (WGS) entry which is preliminary data.</text>
</comment>